<dbReference type="EMBL" id="EQ973938">
    <property type="protein sequence ID" value="EEF37935.1"/>
    <property type="molecule type" value="Genomic_DNA"/>
</dbReference>
<protein>
    <submittedName>
        <fullName evidence="1">Uncharacterized protein</fullName>
    </submittedName>
</protein>
<gene>
    <name evidence="1" type="ORF">RCOM_0223740</name>
</gene>
<evidence type="ECO:0000313" key="2">
    <source>
        <dbReference type="Proteomes" id="UP000008311"/>
    </source>
</evidence>
<organism evidence="1 2">
    <name type="scientific">Ricinus communis</name>
    <name type="common">Castor bean</name>
    <dbReference type="NCBI Taxonomy" id="3988"/>
    <lineage>
        <taxon>Eukaryota</taxon>
        <taxon>Viridiplantae</taxon>
        <taxon>Streptophyta</taxon>
        <taxon>Embryophyta</taxon>
        <taxon>Tracheophyta</taxon>
        <taxon>Spermatophyta</taxon>
        <taxon>Magnoliopsida</taxon>
        <taxon>eudicotyledons</taxon>
        <taxon>Gunneridae</taxon>
        <taxon>Pentapetalae</taxon>
        <taxon>rosids</taxon>
        <taxon>fabids</taxon>
        <taxon>Malpighiales</taxon>
        <taxon>Euphorbiaceae</taxon>
        <taxon>Acalyphoideae</taxon>
        <taxon>Acalypheae</taxon>
        <taxon>Ricinus</taxon>
    </lineage>
</organism>
<name>B9SES6_RICCO</name>
<dbReference type="Proteomes" id="UP000008311">
    <property type="component" value="Unassembled WGS sequence"/>
</dbReference>
<reference evidence="2" key="1">
    <citation type="journal article" date="2010" name="Nat. Biotechnol.">
        <title>Draft genome sequence of the oilseed species Ricinus communis.</title>
        <authorList>
            <person name="Chan A.P."/>
            <person name="Crabtree J."/>
            <person name="Zhao Q."/>
            <person name="Lorenzi H."/>
            <person name="Orvis J."/>
            <person name="Puiu D."/>
            <person name="Melake-Berhan A."/>
            <person name="Jones K.M."/>
            <person name="Redman J."/>
            <person name="Chen G."/>
            <person name="Cahoon E.B."/>
            <person name="Gedil M."/>
            <person name="Stanke M."/>
            <person name="Haas B.J."/>
            <person name="Wortman J.R."/>
            <person name="Fraser-Liggett C.M."/>
            <person name="Ravel J."/>
            <person name="Rabinowicz P.D."/>
        </authorList>
    </citation>
    <scope>NUCLEOTIDE SEQUENCE [LARGE SCALE GENOMIC DNA]</scope>
    <source>
        <strain evidence="2">cv. Hale</strain>
    </source>
</reference>
<proteinExistence type="predicted"/>
<dbReference type="InParanoid" id="B9SES6"/>
<keyword evidence="2" id="KW-1185">Reference proteome</keyword>
<accession>B9SES6</accession>
<dbReference type="AlphaFoldDB" id="B9SES6"/>
<evidence type="ECO:0000313" key="1">
    <source>
        <dbReference type="EMBL" id="EEF37935.1"/>
    </source>
</evidence>
<sequence>MGTGFPVFSFSRQVVLFIVRVGWWVMNPRQTVSFPGFIRILTAEHVVVVERPCRGELWMWK</sequence>